<keyword evidence="2" id="KW-0732">Signal</keyword>
<dbReference type="AlphaFoldDB" id="A0AAX4NX72"/>
<gene>
    <name evidence="3" type="ORF">HKI87_01g00830</name>
</gene>
<keyword evidence="1" id="KW-0175">Coiled coil</keyword>
<dbReference type="EMBL" id="CP151501">
    <property type="protein sequence ID" value="WZN58559.1"/>
    <property type="molecule type" value="Genomic_DNA"/>
</dbReference>
<evidence type="ECO:0000256" key="2">
    <source>
        <dbReference type="SAM" id="SignalP"/>
    </source>
</evidence>
<dbReference type="Proteomes" id="UP001472866">
    <property type="component" value="Chromosome 01"/>
</dbReference>
<reference evidence="3 4" key="1">
    <citation type="submission" date="2024-03" db="EMBL/GenBank/DDBJ databases">
        <title>Complete genome sequence of the green alga Chloropicon roscoffensis RCC1871.</title>
        <authorList>
            <person name="Lemieux C."/>
            <person name="Pombert J.-F."/>
            <person name="Otis C."/>
            <person name="Turmel M."/>
        </authorList>
    </citation>
    <scope>NUCLEOTIDE SEQUENCE [LARGE SCALE GENOMIC DNA]</scope>
    <source>
        <strain evidence="3 4">RCC1871</strain>
    </source>
</reference>
<name>A0AAX4NX72_9CHLO</name>
<feature type="coiled-coil region" evidence="1">
    <location>
        <begin position="48"/>
        <end position="75"/>
    </location>
</feature>
<organism evidence="3 4">
    <name type="scientific">Chloropicon roscoffensis</name>
    <dbReference type="NCBI Taxonomy" id="1461544"/>
    <lineage>
        <taxon>Eukaryota</taxon>
        <taxon>Viridiplantae</taxon>
        <taxon>Chlorophyta</taxon>
        <taxon>Chloropicophyceae</taxon>
        <taxon>Chloropicales</taxon>
        <taxon>Chloropicaceae</taxon>
        <taxon>Chloropicon</taxon>
    </lineage>
</organism>
<accession>A0AAX4NX72</accession>
<evidence type="ECO:0000256" key="1">
    <source>
        <dbReference type="SAM" id="Coils"/>
    </source>
</evidence>
<sequence>MRRGGVLAALAVCACACVFGASATAVATEQDVNPFGFWQKTLGNGKFLEEIMEAKETLTKQLEATKHTMEELAMAQMHEMLEKIESGELSVDGDYEVTFEDEVNGTAVHEGRKLGELMPMWTPSPNPIKQGIEGLPGNIFGDDLANAFTAKADFSGCKLFGGQEICLPAKRYFIRKSVGFACDLQIKKSKSSPIPRFACGNPGVSTALCLEWPIEIKAGAFVVPVTIPICLPDARSVEAILNVLGGNLNAVLNIFI</sequence>
<proteinExistence type="predicted"/>
<keyword evidence="4" id="KW-1185">Reference proteome</keyword>
<dbReference type="PROSITE" id="PS51257">
    <property type="entry name" value="PROKAR_LIPOPROTEIN"/>
    <property type="match status" value="1"/>
</dbReference>
<feature type="chain" id="PRO_5043321109" evidence="2">
    <location>
        <begin position="24"/>
        <end position="256"/>
    </location>
</feature>
<feature type="signal peptide" evidence="2">
    <location>
        <begin position="1"/>
        <end position="23"/>
    </location>
</feature>
<protein>
    <submittedName>
        <fullName evidence="3">Uncharacterized protein</fullName>
    </submittedName>
</protein>
<evidence type="ECO:0000313" key="4">
    <source>
        <dbReference type="Proteomes" id="UP001472866"/>
    </source>
</evidence>
<evidence type="ECO:0000313" key="3">
    <source>
        <dbReference type="EMBL" id="WZN58559.1"/>
    </source>
</evidence>